<dbReference type="AlphaFoldDB" id="A0A8W8IZJ5"/>
<dbReference type="GO" id="GO:0005576">
    <property type="term" value="C:extracellular region"/>
    <property type="evidence" value="ECO:0007669"/>
    <property type="project" value="InterPro"/>
</dbReference>
<dbReference type="PROSITE" id="PS50940">
    <property type="entry name" value="CHIT_BIND_II"/>
    <property type="match status" value="1"/>
</dbReference>
<evidence type="ECO:0000313" key="4">
    <source>
        <dbReference type="Proteomes" id="UP000005408"/>
    </source>
</evidence>
<feature type="domain" description="Chitin-binding type-2" evidence="2">
    <location>
        <begin position="445"/>
        <end position="503"/>
    </location>
</feature>
<dbReference type="SMART" id="SM00494">
    <property type="entry name" value="ChtBD2"/>
    <property type="match status" value="1"/>
</dbReference>
<dbReference type="GO" id="GO:0008061">
    <property type="term" value="F:chitin binding"/>
    <property type="evidence" value="ECO:0007669"/>
    <property type="project" value="InterPro"/>
</dbReference>
<dbReference type="InterPro" id="IPR002557">
    <property type="entry name" value="Chitin-bd_dom"/>
</dbReference>
<dbReference type="InterPro" id="IPR011735">
    <property type="entry name" value="WlaTC/HtrL_glycosyltransf"/>
</dbReference>
<protein>
    <recommendedName>
        <fullName evidence="2">Chitin-binding type-2 domain-containing protein</fullName>
    </recommendedName>
</protein>
<evidence type="ECO:0000313" key="3">
    <source>
        <dbReference type="EnsemblMetazoa" id="G16376.1:cds"/>
    </source>
</evidence>
<dbReference type="Proteomes" id="UP000005408">
    <property type="component" value="Unassembled WGS sequence"/>
</dbReference>
<dbReference type="InterPro" id="IPR036508">
    <property type="entry name" value="Chitin-bd_dom_sf"/>
</dbReference>
<reference evidence="3" key="1">
    <citation type="submission" date="2022-08" db="UniProtKB">
        <authorList>
            <consortium name="EnsemblMetazoa"/>
        </authorList>
    </citation>
    <scope>IDENTIFICATION</scope>
    <source>
        <strain evidence="3">05x7-T-G4-1.051#20</strain>
    </source>
</reference>
<dbReference type="EnsemblMetazoa" id="G16376.1">
    <property type="protein sequence ID" value="G16376.1:cds"/>
    <property type="gene ID" value="G16376"/>
</dbReference>
<keyword evidence="4" id="KW-1185">Reference proteome</keyword>
<evidence type="ECO:0000256" key="1">
    <source>
        <dbReference type="SAM" id="Phobius"/>
    </source>
</evidence>
<dbReference type="Pfam" id="PF09612">
    <property type="entry name" value="HtrL_YibB"/>
    <property type="match status" value="1"/>
</dbReference>
<evidence type="ECO:0000259" key="2">
    <source>
        <dbReference type="PROSITE" id="PS50940"/>
    </source>
</evidence>
<keyword evidence="1" id="KW-0812">Transmembrane</keyword>
<organism evidence="3 4">
    <name type="scientific">Magallana gigas</name>
    <name type="common">Pacific oyster</name>
    <name type="synonym">Crassostrea gigas</name>
    <dbReference type="NCBI Taxonomy" id="29159"/>
    <lineage>
        <taxon>Eukaryota</taxon>
        <taxon>Metazoa</taxon>
        <taxon>Spiralia</taxon>
        <taxon>Lophotrochozoa</taxon>
        <taxon>Mollusca</taxon>
        <taxon>Bivalvia</taxon>
        <taxon>Autobranchia</taxon>
        <taxon>Pteriomorphia</taxon>
        <taxon>Ostreida</taxon>
        <taxon>Ostreoidea</taxon>
        <taxon>Ostreidae</taxon>
        <taxon>Magallana</taxon>
    </lineage>
</organism>
<name>A0A8W8IZJ5_MAGGI</name>
<proteinExistence type="predicted"/>
<feature type="transmembrane region" description="Helical" evidence="1">
    <location>
        <begin position="24"/>
        <end position="42"/>
    </location>
</feature>
<keyword evidence="1" id="KW-0472">Membrane</keyword>
<dbReference type="SUPFAM" id="SSF57625">
    <property type="entry name" value="Invertebrate chitin-binding proteins"/>
    <property type="match status" value="1"/>
</dbReference>
<dbReference type="Gene3D" id="2.170.140.10">
    <property type="entry name" value="Chitin binding domain"/>
    <property type="match status" value="1"/>
</dbReference>
<sequence length="648" mass="74432">MITSSLTGLFLFCRLSLVGTMKKLVAALSVCFAVLVFTILHINQYQDIRTTLLRALPLNAIRRYLSLQQNDPLLETIKGTNKSLTVVTAFFTIGSFPKGTLHAVRKSNTYNVWMRTFLFMNNPVIFYTDNKTYADFFVALRKNASLLTEVVHLNRLELWAFQIIPKIKKIYSTPGYPRHYPNTFIPEYTSLTHSKQQVLDSAARKKVFDTDFYCWLDAGYFRDIVHREKNFWLEVPDDFNKSRIGVTRVYHSDLERTSARTIILRNLNWIGGGVFLGTPEAISSFHDQYKKAVMRYLNQGIMNVEQQILYAMYTKQERHKYPIDIEVQLYVPGQRQVINTNPWFYLGYVMYREVAIWAYCEANPGEIKANPVNCAQYFDCGEESDYLQNRCPPSNSTCKPCSERHFDCSNLVDGLHPTNSDATRDSFVMFPRHIATEKCREDMVKKHCTEKPKDILPHPLQCAQYYDCRQAIGDSHLRECRYPQLFDITTMTCKNFSDVTCGDRLEPQAPCDYLQNHCEQNSANCDPCEDRLPSCINLPDNNNPYPGKLDSEYYIKCYRNRTVSVEACQVSKYNPATRQCSENVSPVVLGKFCRDNPTSIIPDPVNYGRYPNCSDPSTVQGLNNPYLRECTYPNASCSPPPLSAANCS</sequence>
<accession>A0A8W8IZJ5</accession>
<keyword evidence="1" id="KW-1133">Transmembrane helix</keyword>